<dbReference type="RefSeq" id="XP_005108932.1">
    <property type="nucleotide sequence ID" value="XM_005108875.3"/>
</dbReference>
<feature type="compositionally biased region" description="Basic and acidic residues" evidence="3">
    <location>
        <begin position="53"/>
        <end position="66"/>
    </location>
</feature>
<dbReference type="Pfam" id="PF10187">
    <property type="entry name" value="FAM192A_Fyv6_N"/>
    <property type="match status" value="1"/>
</dbReference>
<feature type="compositionally biased region" description="Basic and acidic residues" evidence="3">
    <location>
        <begin position="8"/>
        <end position="32"/>
    </location>
</feature>
<gene>
    <name evidence="6" type="primary">LOC101859272</name>
</gene>
<name>A0ABM0K517_APLCA</name>
<evidence type="ECO:0000256" key="2">
    <source>
        <dbReference type="ARBA" id="ARBA00023242"/>
    </source>
</evidence>
<dbReference type="PANTHER" id="PTHR13495:SF0">
    <property type="entry name" value="PSME3-INTERACTING PROTEIN"/>
    <property type="match status" value="1"/>
</dbReference>
<dbReference type="InterPro" id="IPR019331">
    <property type="entry name" value="FAM192A/Fyv6_N"/>
</dbReference>
<organism evidence="5 6">
    <name type="scientific">Aplysia californica</name>
    <name type="common">California sea hare</name>
    <dbReference type="NCBI Taxonomy" id="6500"/>
    <lineage>
        <taxon>Eukaryota</taxon>
        <taxon>Metazoa</taxon>
        <taxon>Spiralia</taxon>
        <taxon>Lophotrochozoa</taxon>
        <taxon>Mollusca</taxon>
        <taxon>Gastropoda</taxon>
        <taxon>Heterobranchia</taxon>
        <taxon>Euthyneura</taxon>
        <taxon>Tectipleura</taxon>
        <taxon>Aplysiida</taxon>
        <taxon>Aplysioidea</taxon>
        <taxon>Aplysiidae</taxon>
        <taxon>Aplysia</taxon>
    </lineage>
</organism>
<evidence type="ECO:0000259" key="4">
    <source>
        <dbReference type="Pfam" id="PF10187"/>
    </source>
</evidence>
<dbReference type="PANTHER" id="PTHR13495">
    <property type="entry name" value="NEFA-INTERACTING NUCLEAR PROTEIN NIP30"/>
    <property type="match status" value="1"/>
</dbReference>
<dbReference type="GeneID" id="101859272"/>
<protein>
    <submittedName>
        <fullName evidence="6">PSME3-interacting protein</fullName>
    </submittedName>
</protein>
<evidence type="ECO:0000256" key="1">
    <source>
        <dbReference type="ARBA" id="ARBA00004123"/>
    </source>
</evidence>
<feature type="region of interest" description="Disordered" evidence="3">
    <location>
        <begin position="107"/>
        <end position="227"/>
    </location>
</feature>
<proteinExistence type="predicted"/>
<feature type="region of interest" description="Disordered" evidence="3">
    <location>
        <begin position="1"/>
        <end position="72"/>
    </location>
</feature>
<dbReference type="InterPro" id="IPR039845">
    <property type="entry name" value="FAM192A"/>
</dbReference>
<feature type="compositionally biased region" description="Basic and acidic residues" evidence="3">
    <location>
        <begin position="153"/>
        <end position="168"/>
    </location>
</feature>
<keyword evidence="2" id="KW-0539">Nucleus</keyword>
<evidence type="ECO:0000313" key="6">
    <source>
        <dbReference type="RefSeq" id="XP_005108932.1"/>
    </source>
</evidence>
<feature type="compositionally biased region" description="Basic and acidic residues" evidence="3">
    <location>
        <begin position="107"/>
        <end position="119"/>
    </location>
</feature>
<accession>A0ABM0K517</accession>
<feature type="compositionally biased region" description="Low complexity" evidence="3">
    <location>
        <begin position="121"/>
        <end position="149"/>
    </location>
</feature>
<evidence type="ECO:0000256" key="3">
    <source>
        <dbReference type="SAM" id="MobiDB-lite"/>
    </source>
</evidence>
<dbReference type="Proteomes" id="UP000694888">
    <property type="component" value="Unplaced"/>
</dbReference>
<feature type="domain" description="FAM192A/Fyv6 N-terminal" evidence="4">
    <location>
        <begin position="8"/>
        <end position="106"/>
    </location>
</feature>
<keyword evidence="5" id="KW-1185">Reference proteome</keyword>
<comment type="subcellular location">
    <subcellularLocation>
        <location evidence="1">Nucleus</location>
    </subcellularLocation>
</comment>
<evidence type="ECO:0000313" key="5">
    <source>
        <dbReference type="Proteomes" id="UP000694888"/>
    </source>
</evidence>
<sequence length="246" mass="27719">MSGQFKKFVSEEEVHEQRQKRQEEWEKVRQPDDPVECPEEETRSLFDQLQANKDVKDRELEEDSRLRSSVKGLDDEEVQFLNYVSNRQMQIEKDRNSEEQSVIKELKSKSVITVEDKKRASATASSSSTSSSSGSSSSKKSQLQLLSGAIKRKSTDSKSETDEKKAKPDEEEERPDAKLMANLPPSNGMMQVAGILPGIADYDDEDSSTENTSNSSDSEADHVIMPNKAVQRVLQEIAQKMKAENK</sequence>
<reference evidence="6" key="1">
    <citation type="submission" date="2025-08" db="UniProtKB">
        <authorList>
            <consortium name="RefSeq"/>
        </authorList>
    </citation>
    <scope>IDENTIFICATION</scope>
</reference>